<dbReference type="Pfam" id="PF03606">
    <property type="entry name" value="DcuC"/>
    <property type="match status" value="1"/>
</dbReference>
<dbReference type="GO" id="GO:0005886">
    <property type="term" value="C:plasma membrane"/>
    <property type="evidence" value="ECO:0007669"/>
    <property type="project" value="UniProtKB-SubCell"/>
</dbReference>
<evidence type="ECO:0000256" key="2">
    <source>
        <dbReference type="ARBA" id="ARBA00022475"/>
    </source>
</evidence>
<dbReference type="PANTHER" id="PTHR43652">
    <property type="entry name" value="BASIC AMINO ACID ANTIPORTER YFCC-RELATED"/>
    <property type="match status" value="1"/>
</dbReference>
<gene>
    <name evidence="7" type="ORF">HK44_008680</name>
</gene>
<dbReference type="AlphaFoldDB" id="A0A010T8J3"/>
<dbReference type="PATRIC" id="fig|1042209.11.peg.4125"/>
<name>A0A010T8J3_PSEFL</name>
<dbReference type="HOGENOM" id="CLU_035307_0_1_6"/>
<evidence type="ECO:0000256" key="1">
    <source>
        <dbReference type="ARBA" id="ARBA00004651"/>
    </source>
</evidence>
<feature type="transmembrane region" description="Helical" evidence="6">
    <location>
        <begin position="166"/>
        <end position="188"/>
    </location>
</feature>
<dbReference type="PANTHER" id="PTHR43652:SF2">
    <property type="entry name" value="BASIC AMINO ACID ANTIPORTER YFCC-RELATED"/>
    <property type="match status" value="1"/>
</dbReference>
<feature type="transmembrane region" description="Helical" evidence="6">
    <location>
        <begin position="127"/>
        <end position="154"/>
    </location>
</feature>
<feature type="transmembrane region" description="Helical" evidence="6">
    <location>
        <begin position="91"/>
        <end position="115"/>
    </location>
</feature>
<feature type="transmembrane region" description="Helical" evidence="6">
    <location>
        <begin position="355"/>
        <end position="375"/>
    </location>
</feature>
<feature type="transmembrane region" description="Helical" evidence="6">
    <location>
        <begin position="26"/>
        <end position="48"/>
    </location>
</feature>
<feature type="transmembrane region" description="Helical" evidence="6">
    <location>
        <begin position="258"/>
        <end position="280"/>
    </location>
</feature>
<keyword evidence="5 6" id="KW-0472">Membrane</keyword>
<sequence length="468" mass="49091">MINTKTALEETSSASKCTKQETKSPYVFLFIILVVAAIATWVIPAGVFDREMRGGISFVISGSLHPVAQNGVHPLGIFTAIATGLQNSAPIIFLILFTGGALAVLESTGAIHQALNGIANSTKLNDFLIVIIFGLIFGALGTTGVVVNAVVAFVPIGLLVAKSLGLNPIFGVSLVYLTCASGFNVALTNPVTTGLTQRLAQLPLFSGFGLRGITSALFILACIVFLTVYMRTCRKSGEKRPEVIEASGQDSKATTRHWIILAFASLSLVTFIYGAMTLKWGEVEMTAMFVFMAIVAGMIGKLSASEIANSFLGGCSRIVSGALIVGMARAISIVLDNGKILDPIVGCLADLLAPLHPAMAAVGMYFSAALMHFAISSGSGESALLIPIYVPIGDMIGLTRQVVVHAVLFGEGIVNCINPTSGVLMGVLAVAGIPFGKWVRFVAPLIAVWMAICVVVLIIAVEIKWGPF</sequence>
<accession>A0A010T8J3</accession>
<evidence type="ECO:0000256" key="6">
    <source>
        <dbReference type="SAM" id="Phobius"/>
    </source>
</evidence>
<dbReference type="EMBL" id="AFOY02000015">
    <property type="protein sequence ID" value="EXF93712.1"/>
    <property type="molecule type" value="Genomic_DNA"/>
</dbReference>
<keyword evidence="3 6" id="KW-0812">Transmembrane</keyword>
<evidence type="ECO:0000256" key="3">
    <source>
        <dbReference type="ARBA" id="ARBA00022692"/>
    </source>
</evidence>
<dbReference type="eggNOG" id="COG1288">
    <property type="taxonomic scope" value="Bacteria"/>
</dbReference>
<dbReference type="Proteomes" id="UP000022611">
    <property type="component" value="Unassembled WGS sequence"/>
</dbReference>
<proteinExistence type="predicted"/>
<reference evidence="7 8" key="1">
    <citation type="journal article" date="2011" name="J. Bacteriol.">
        <title>Draft genome sequence of the polycyclic aromatic hydrocarbon-degrading, genetically engineered bioluminescent bioreporter Pseudomonas fluorescens HK44.</title>
        <authorList>
            <person name="Chauhan A."/>
            <person name="Layton A.C."/>
            <person name="Williams D.E."/>
            <person name="Smartt A.E."/>
            <person name="Ripp S."/>
            <person name="Karpinets T.V."/>
            <person name="Brown S.D."/>
            <person name="Sayler G.S."/>
        </authorList>
    </citation>
    <scope>NUCLEOTIDE SEQUENCE [LARGE SCALE GENOMIC DNA]</scope>
    <source>
        <strain evidence="7 8">HK44</strain>
    </source>
</reference>
<comment type="caution">
    <text evidence="7">The sequence shown here is derived from an EMBL/GenBank/DDBJ whole genome shotgun (WGS) entry which is preliminary data.</text>
</comment>
<evidence type="ECO:0000256" key="5">
    <source>
        <dbReference type="ARBA" id="ARBA00023136"/>
    </source>
</evidence>
<feature type="transmembrane region" description="Helical" evidence="6">
    <location>
        <begin position="286"/>
        <end position="304"/>
    </location>
</feature>
<dbReference type="RefSeq" id="WP_019690000.1">
    <property type="nucleotide sequence ID" value="NZ_AFOY02000015.1"/>
</dbReference>
<organism evidence="7 8">
    <name type="scientific">Pseudomonas fluorescens HK44</name>
    <dbReference type="NCBI Taxonomy" id="1042209"/>
    <lineage>
        <taxon>Bacteria</taxon>
        <taxon>Pseudomonadati</taxon>
        <taxon>Pseudomonadota</taxon>
        <taxon>Gammaproteobacteria</taxon>
        <taxon>Pseudomonadales</taxon>
        <taxon>Pseudomonadaceae</taxon>
        <taxon>Pseudomonas</taxon>
    </lineage>
</organism>
<keyword evidence="4 6" id="KW-1133">Transmembrane helix</keyword>
<evidence type="ECO:0000256" key="4">
    <source>
        <dbReference type="ARBA" id="ARBA00022989"/>
    </source>
</evidence>
<keyword evidence="2" id="KW-1003">Cell membrane</keyword>
<feature type="transmembrane region" description="Helical" evidence="6">
    <location>
        <begin position="316"/>
        <end position="335"/>
    </location>
</feature>
<feature type="transmembrane region" description="Helical" evidence="6">
    <location>
        <begin position="208"/>
        <end position="230"/>
    </location>
</feature>
<protein>
    <submittedName>
        <fullName evidence="7">Membrane protein</fullName>
    </submittedName>
</protein>
<feature type="transmembrane region" description="Helical" evidence="6">
    <location>
        <begin position="441"/>
        <end position="461"/>
    </location>
</feature>
<dbReference type="InterPro" id="IPR018385">
    <property type="entry name" value="C4_dicarb_anaerob_car-like"/>
</dbReference>
<comment type="subcellular location">
    <subcellularLocation>
        <location evidence="1">Cell membrane</location>
        <topology evidence="1">Multi-pass membrane protein</topology>
    </subcellularLocation>
</comment>
<evidence type="ECO:0000313" key="7">
    <source>
        <dbReference type="EMBL" id="EXF93712.1"/>
    </source>
</evidence>
<dbReference type="InterPro" id="IPR051679">
    <property type="entry name" value="DASS-Related_Transporters"/>
</dbReference>
<evidence type="ECO:0000313" key="8">
    <source>
        <dbReference type="Proteomes" id="UP000022611"/>
    </source>
</evidence>
<dbReference type="OrthoDB" id="255482at2"/>